<accession>A0A0B1NWP5</accession>
<protein>
    <submittedName>
        <fullName evidence="2">Putative eka-like protein</fullName>
    </submittedName>
</protein>
<keyword evidence="3" id="KW-1185">Reference proteome</keyword>
<evidence type="ECO:0000313" key="2">
    <source>
        <dbReference type="EMBL" id="KHJ30378.1"/>
    </source>
</evidence>
<reference evidence="2 3" key="1">
    <citation type="journal article" date="2014" name="BMC Genomics">
        <title>Adaptive genomic structural variation in the grape powdery mildew pathogen, Erysiphe necator.</title>
        <authorList>
            <person name="Jones L."/>
            <person name="Riaz S."/>
            <person name="Morales-Cruz A."/>
            <person name="Amrine K.C."/>
            <person name="McGuire B."/>
            <person name="Gubler W.D."/>
            <person name="Walker M.A."/>
            <person name="Cantu D."/>
        </authorList>
    </citation>
    <scope>NUCLEOTIDE SEQUENCE [LARGE SCALE GENOMIC DNA]</scope>
    <source>
        <strain evidence="3">c</strain>
    </source>
</reference>
<name>A0A0B1NWP5_UNCNE</name>
<dbReference type="EMBL" id="JNVN01004365">
    <property type="protein sequence ID" value="KHJ30378.1"/>
    <property type="molecule type" value="Genomic_DNA"/>
</dbReference>
<dbReference type="AlphaFoldDB" id="A0A0B1NWP5"/>
<gene>
    <name evidence="2" type="ORF">EV44_g4243</name>
</gene>
<organism evidence="2 3">
    <name type="scientific">Uncinula necator</name>
    <name type="common">Grape powdery mildew</name>
    <dbReference type="NCBI Taxonomy" id="52586"/>
    <lineage>
        <taxon>Eukaryota</taxon>
        <taxon>Fungi</taxon>
        <taxon>Dikarya</taxon>
        <taxon>Ascomycota</taxon>
        <taxon>Pezizomycotina</taxon>
        <taxon>Leotiomycetes</taxon>
        <taxon>Erysiphales</taxon>
        <taxon>Erysiphaceae</taxon>
        <taxon>Erysiphe</taxon>
    </lineage>
</organism>
<proteinExistence type="predicted"/>
<evidence type="ECO:0000256" key="1">
    <source>
        <dbReference type="SAM" id="MobiDB-lite"/>
    </source>
</evidence>
<sequence>MAATKCRNCSGPHRADSRRCLARPTRSDAPTKEQLKTYRQMGEREYNAVQRAKVAEEKAASIDRTEIDLTDSQASEVSMTIDNSQATPVEDMTAVASRL</sequence>
<feature type="compositionally biased region" description="Basic and acidic residues" evidence="1">
    <location>
        <begin position="13"/>
        <end position="31"/>
    </location>
</feature>
<feature type="region of interest" description="Disordered" evidence="1">
    <location>
        <begin position="1"/>
        <end position="31"/>
    </location>
</feature>
<dbReference type="Proteomes" id="UP000030854">
    <property type="component" value="Unassembled WGS sequence"/>
</dbReference>
<dbReference type="HOGENOM" id="CLU_018153_7_1_1"/>
<evidence type="ECO:0000313" key="3">
    <source>
        <dbReference type="Proteomes" id="UP000030854"/>
    </source>
</evidence>
<comment type="caution">
    <text evidence="2">The sequence shown here is derived from an EMBL/GenBank/DDBJ whole genome shotgun (WGS) entry which is preliminary data.</text>
</comment>